<dbReference type="EMBL" id="JAWXYG010000005">
    <property type="protein sequence ID" value="KAK4273164.1"/>
    <property type="molecule type" value="Genomic_DNA"/>
</dbReference>
<name>A0AAE1JS65_9FABA</name>
<keyword evidence="2" id="KW-0732">Signal</keyword>
<comment type="caution">
    <text evidence="3">The sequence shown here is derived from an EMBL/GenBank/DDBJ whole genome shotgun (WGS) entry which is preliminary data.</text>
</comment>
<keyword evidence="4" id="KW-1185">Reference proteome</keyword>
<dbReference type="AlphaFoldDB" id="A0AAE1JS65"/>
<protein>
    <recommendedName>
        <fullName evidence="5">Classical arabinogalactan protein 26-like</fullName>
    </recommendedName>
</protein>
<accession>A0AAE1JS65</accession>
<sequence>MASFWPFTTILLALIVSHCSSSLASPPSVRISTISAAPTVLPAAPMASAPLSPNIEPLFPSPGKAAFSPSDSSLPTIPASPSPPNPDAFGVPGPVMALPPSQSMPAHAPASHSSSHPLNLISYLASLVICLMLMLHGM</sequence>
<evidence type="ECO:0000256" key="2">
    <source>
        <dbReference type="SAM" id="SignalP"/>
    </source>
</evidence>
<evidence type="ECO:0008006" key="5">
    <source>
        <dbReference type="Google" id="ProtNLM"/>
    </source>
</evidence>
<dbReference type="PANTHER" id="PTHR35725">
    <property type="entry name" value="CLASSICAL ARABINOGALACTAN PROTEIN 26"/>
    <property type="match status" value="1"/>
</dbReference>
<organism evidence="3 4">
    <name type="scientific">Acacia crassicarpa</name>
    <name type="common">northern wattle</name>
    <dbReference type="NCBI Taxonomy" id="499986"/>
    <lineage>
        <taxon>Eukaryota</taxon>
        <taxon>Viridiplantae</taxon>
        <taxon>Streptophyta</taxon>
        <taxon>Embryophyta</taxon>
        <taxon>Tracheophyta</taxon>
        <taxon>Spermatophyta</taxon>
        <taxon>Magnoliopsida</taxon>
        <taxon>eudicotyledons</taxon>
        <taxon>Gunneridae</taxon>
        <taxon>Pentapetalae</taxon>
        <taxon>rosids</taxon>
        <taxon>fabids</taxon>
        <taxon>Fabales</taxon>
        <taxon>Fabaceae</taxon>
        <taxon>Caesalpinioideae</taxon>
        <taxon>mimosoid clade</taxon>
        <taxon>Acacieae</taxon>
        <taxon>Acacia</taxon>
    </lineage>
</organism>
<feature type="compositionally biased region" description="Low complexity" evidence="1">
    <location>
        <begin position="99"/>
        <end position="111"/>
    </location>
</feature>
<feature type="signal peptide" evidence="2">
    <location>
        <begin position="1"/>
        <end position="24"/>
    </location>
</feature>
<dbReference type="PANTHER" id="PTHR35725:SF4">
    <property type="entry name" value="CLASSICAL ARABINOGALACTAN PROTEIN 26"/>
    <property type="match status" value="1"/>
</dbReference>
<feature type="region of interest" description="Disordered" evidence="1">
    <location>
        <begin position="63"/>
        <end position="111"/>
    </location>
</feature>
<evidence type="ECO:0000313" key="3">
    <source>
        <dbReference type="EMBL" id="KAK4273164.1"/>
    </source>
</evidence>
<reference evidence="3" key="1">
    <citation type="submission" date="2023-10" db="EMBL/GenBank/DDBJ databases">
        <title>Chromosome-level genome of the transformable northern wattle, Acacia crassicarpa.</title>
        <authorList>
            <person name="Massaro I."/>
            <person name="Sinha N.R."/>
            <person name="Poethig S."/>
            <person name="Leichty A.R."/>
        </authorList>
    </citation>
    <scope>NUCLEOTIDE SEQUENCE</scope>
    <source>
        <strain evidence="3">Acra3RX</strain>
        <tissue evidence="3">Leaf</tissue>
    </source>
</reference>
<feature type="chain" id="PRO_5042111017" description="Classical arabinogalactan protein 26-like" evidence="2">
    <location>
        <begin position="25"/>
        <end position="138"/>
    </location>
</feature>
<evidence type="ECO:0000313" key="4">
    <source>
        <dbReference type="Proteomes" id="UP001293593"/>
    </source>
</evidence>
<gene>
    <name evidence="3" type="ORF">QN277_021618</name>
</gene>
<dbReference type="Proteomes" id="UP001293593">
    <property type="component" value="Unassembled WGS sequence"/>
</dbReference>
<dbReference type="InterPro" id="IPR039346">
    <property type="entry name" value="AGP25/26"/>
</dbReference>
<proteinExistence type="predicted"/>
<evidence type="ECO:0000256" key="1">
    <source>
        <dbReference type="SAM" id="MobiDB-lite"/>
    </source>
</evidence>